<feature type="transmembrane region" description="Helical" evidence="8">
    <location>
        <begin position="166"/>
        <end position="186"/>
    </location>
</feature>
<dbReference type="Gene3D" id="3.20.20.80">
    <property type="entry name" value="Glycosidases"/>
    <property type="match status" value="1"/>
</dbReference>
<evidence type="ECO:0000256" key="3">
    <source>
        <dbReference type="ARBA" id="ARBA00022729"/>
    </source>
</evidence>
<evidence type="ECO:0000256" key="1">
    <source>
        <dbReference type="ARBA" id="ARBA00000822"/>
    </source>
</evidence>
<proteinExistence type="predicted"/>
<dbReference type="EMBL" id="CP034463">
    <property type="protein sequence ID" value="AZP22225.1"/>
    <property type="molecule type" value="Genomic_DNA"/>
</dbReference>
<protein>
    <recommendedName>
        <fullName evidence="2">chitinase</fullName>
        <ecNumber evidence="2">3.2.1.14</ecNumber>
    </recommendedName>
</protein>
<dbReference type="InterPro" id="IPR011583">
    <property type="entry name" value="Chitinase_II/V-like_cat"/>
</dbReference>
<reference evidence="10 11" key="1">
    <citation type="submission" date="2018-12" db="EMBL/GenBank/DDBJ databases">
        <authorList>
            <person name="Li K."/>
        </authorList>
    </citation>
    <scope>NUCLEOTIDE SEQUENCE [LARGE SCALE GENOMIC DNA]</scope>
    <source>
        <strain evidence="11">CR22</strain>
    </source>
</reference>
<dbReference type="AlphaFoldDB" id="A0A3S9ID08"/>
<evidence type="ECO:0000256" key="2">
    <source>
        <dbReference type="ARBA" id="ARBA00012729"/>
    </source>
</evidence>
<keyword evidence="11" id="KW-1185">Reference proteome</keyword>
<dbReference type="Gene3D" id="3.10.50.10">
    <property type="match status" value="1"/>
</dbReference>
<name>A0A3S9ID08_9ACTN</name>
<organism evidence="10 11">
    <name type="scientific">Streptomyces aquilus</name>
    <dbReference type="NCBI Taxonomy" id="2548456"/>
    <lineage>
        <taxon>Bacteria</taxon>
        <taxon>Bacillati</taxon>
        <taxon>Actinomycetota</taxon>
        <taxon>Actinomycetes</taxon>
        <taxon>Kitasatosporales</taxon>
        <taxon>Streptomycetaceae</taxon>
        <taxon>Streptomyces</taxon>
    </lineage>
</organism>
<dbReference type="InterPro" id="IPR001223">
    <property type="entry name" value="Glyco_hydro18_cat"/>
</dbReference>
<dbReference type="SUPFAM" id="SSF69318">
    <property type="entry name" value="Integrin alpha N-terminal domain"/>
    <property type="match status" value="1"/>
</dbReference>
<dbReference type="PROSITE" id="PS51910">
    <property type="entry name" value="GH18_2"/>
    <property type="match status" value="1"/>
</dbReference>
<dbReference type="Pfam" id="PF13517">
    <property type="entry name" value="FG-GAP_3"/>
    <property type="match status" value="1"/>
</dbReference>
<dbReference type="SMART" id="SM00636">
    <property type="entry name" value="Glyco_18"/>
    <property type="match status" value="1"/>
</dbReference>
<dbReference type="PANTHER" id="PTHR11177">
    <property type="entry name" value="CHITINASE"/>
    <property type="match status" value="1"/>
</dbReference>
<dbReference type="GO" id="GO:0008061">
    <property type="term" value="F:chitin binding"/>
    <property type="evidence" value="ECO:0007669"/>
    <property type="project" value="InterPro"/>
</dbReference>
<dbReference type="Pfam" id="PF00704">
    <property type="entry name" value="Glyco_hydro_18"/>
    <property type="match status" value="1"/>
</dbReference>
<evidence type="ECO:0000256" key="5">
    <source>
        <dbReference type="ARBA" id="ARBA00023024"/>
    </source>
</evidence>
<dbReference type="InterPro" id="IPR001579">
    <property type="entry name" value="Glyco_hydro_18_chit_AS"/>
</dbReference>
<dbReference type="InterPro" id="IPR028994">
    <property type="entry name" value="Integrin_alpha_N"/>
</dbReference>
<evidence type="ECO:0000313" key="11">
    <source>
        <dbReference type="Proteomes" id="UP000280197"/>
    </source>
</evidence>
<dbReference type="GO" id="GO:0008843">
    <property type="term" value="F:endochitinase activity"/>
    <property type="evidence" value="ECO:0007669"/>
    <property type="project" value="UniProtKB-EC"/>
</dbReference>
<evidence type="ECO:0000256" key="4">
    <source>
        <dbReference type="ARBA" id="ARBA00022801"/>
    </source>
</evidence>
<dbReference type="InterPro" id="IPR050314">
    <property type="entry name" value="Glycosyl_Hydrlase_18"/>
</dbReference>
<dbReference type="PANTHER" id="PTHR11177:SF317">
    <property type="entry name" value="CHITINASE 12-RELATED"/>
    <property type="match status" value="1"/>
</dbReference>
<feature type="transmembrane region" description="Helical" evidence="8">
    <location>
        <begin position="206"/>
        <end position="225"/>
    </location>
</feature>
<keyword evidence="6 7" id="KW-0326">Glycosidase</keyword>
<dbReference type="InterPro" id="IPR017853">
    <property type="entry name" value="GH"/>
</dbReference>
<comment type="catalytic activity">
    <reaction evidence="1">
        <text>Random endo-hydrolysis of N-acetyl-beta-D-glucosaminide (1-&gt;4)-beta-linkages in chitin and chitodextrins.</text>
        <dbReference type="EC" id="3.2.1.14"/>
    </reaction>
</comment>
<dbReference type="CDD" id="cd06548">
    <property type="entry name" value="GH18_chitinase"/>
    <property type="match status" value="1"/>
</dbReference>
<keyword evidence="5" id="KW-0146">Chitin degradation</keyword>
<feature type="transmembrane region" description="Helical" evidence="8">
    <location>
        <begin position="26"/>
        <end position="43"/>
    </location>
</feature>
<evidence type="ECO:0000256" key="8">
    <source>
        <dbReference type="SAM" id="Phobius"/>
    </source>
</evidence>
<gene>
    <name evidence="10" type="ORF">EJC51_42765</name>
</gene>
<evidence type="ECO:0000256" key="7">
    <source>
        <dbReference type="RuleBase" id="RU000489"/>
    </source>
</evidence>
<dbReference type="KEGG" id="saqu:EJC51_42765"/>
<evidence type="ECO:0000313" key="10">
    <source>
        <dbReference type="EMBL" id="AZP22225.1"/>
    </source>
</evidence>
<dbReference type="SUPFAM" id="SSF54556">
    <property type="entry name" value="Chitinase insertion domain"/>
    <property type="match status" value="1"/>
</dbReference>
<dbReference type="Proteomes" id="UP000280197">
    <property type="component" value="Chromosome"/>
</dbReference>
<dbReference type="GO" id="GO:0005975">
    <property type="term" value="P:carbohydrate metabolic process"/>
    <property type="evidence" value="ECO:0007669"/>
    <property type="project" value="InterPro"/>
</dbReference>
<keyword evidence="8" id="KW-0812">Transmembrane</keyword>
<accession>A0A3S9ID08</accession>
<dbReference type="GO" id="GO:0006032">
    <property type="term" value="P:chitin catabolic process"/>
    <property type="evidence" value="ECO:0007669"/>
    <property type="project" value="UniProtKB-KW"/>
</dbReference>
<dbReference type="InterPro" id="IPR029070">
    <property type="entry name" value="Chitinase_insertion_sf"/>
</dbReference>
<keyword evidence="8" id="KW-1133">Transmembrane helix</keyword>
<keyword evidence="5" id="KW-0624">Polysaccharide degradation</keyword>
<evidence type="ECO:0000256" key="6">
    <source>
        <dbReference type="ARBA" id="ARBA00023295"/>
    </source>
</evidence>
<evidence type="ECO:0000259" key="9">
    <source>
        <dbReference type="PROSITE" id="PS51910"/>
    </source>
</evidence>
<keyword evidence="3" id="KW-0732">Signal</keyword>
<keyword evidence="4 7" id="KW-0378">Hydrolase</keyword>
<dbReference type="InterPro" id="IPR013517">
    <property type="entry name" value="FG-GAP"/>
</dbReference>
<dbReference type="SUPFAM" id="SSF51445">
    <property type="entry name" value="(Trans)glycosidases"/>
    <property type="match status" value="1"/>
</dbReference>
<keyword evidence="8" id="KW-0472">Membrane</keyword>
<feature type="domain" description="GH18" evidence="9">
    <location>
        <begin position="598"/>
        <end position="1017"/>
    </location>
</feature>
<dbReference type="EC" id="3.2.1.14" evidence="2"/>
<dbReference type="PROSITE" id="PS01095">
    <property type="entry name" value="GH18_1"/>
    <property type="match status" value="1"/>
</dbReference>
<keyword evidence="5" id="KW-0119">Carbohydrate metabolism</keyword>
<sequence length="1017" mass="108182">MYLLHRGAAHASATPHKHRHVRVGRVLTLIAAVTAVALLFGLVNPPSAQAQTTVGDQVVSVDFEDAELADDLRQELTAIDESGKSLSEVLEEKTEGRLHDVLPDLKYLDFEHEWTVEGTVATITVKAPEAEVDMSWLQAALIVSSAALFGLWMTSLCKRAGGPVSACVGFGAFMGEFMNGFLSQWADGKLKDTEEWKNTLSKSIGLGLTMFIVTWSSTAQALAMFQEFKRKAVLFARTAEAYFGGTGAADAVESVLNKVEGALPDWLRKGTSATGTCREPAGDGAAGEWASLGQIVDNADSAQTRFTDLDGDGDGDRTTSGSDGRLYTWVNGGCGDDGERIWFPMGDTAPAAALATPKDAYFGDLDRDGRDELINFLSASESGTGVAAMRVWRNESTSTDIKWAAPVIVANDLGVGTPQFADLDGDKDDDLLLVDRNNFVTAWRNTANGIPKPGDWREITGFTHPAEGPVGQVYFTDITGDGLADTVVVQYMTGDVLAWKNTGDGSWSSTSSMSTQLVRTAAAADASGWQSLGTVRSGDAFAGSVGAFSDLDVDKVSDFLLFNSTSKGVDAWHVPQPGDSAVEDLKWNESGAEGGVPGERVAYFNSWSIYANNYTLKTLDQNGTAAKLTKLNYAFQNIDPVNLTCMAANKAGSSDESNGTANDGAGDAWADYQKSFTAEESVDGVADSWGNSLKGNFNQIKKLKAKHPNLKVLVSIGGWTYSKYFSDAAATDASRKKFVKSCVDMFIKGNLPKLGDDPAGGDGAAAGVFDGIDIDWEFPASADGHTGNHHSDQDTANFTALLAEFRAQLGSGKLLTAALPAGPKKMSKIEIGKIASYLDLGNLMTYDMHGAWEGTGPTNFNAPLYRSTADPADGTGMTADDAVTTYLGKGFPAGKITLGVPFYARGWSGVASGATHGLYQSATGSPAAYPYSQAPGVAFYKELKSANKLTDSTIFWDSRTKSTWMYDGSTFFGVETPKSMTAKRQYIKNKGLAGVMIYSLEGDDAQTTLLKASTGLN</sequence>